<dbReference type="AlphaFoldDB" id="A0A210PIZ0"/>
<evidence type="ECO:0000313" key="2">
    <source>
        <dbReference type="Proteomes" id="UP000242188"/>
    </source>
</evidence>
<evidence type="ECO:0000313" key="1">
    <source>
        <dbReference type="EMBL" id="OWF36459.1"/>
    </source>
</evidence>
<reference evidence="1 2" key="1">
    <citation type="journal article" date="2017" name="Nat. Ecol. Evol.">
        <title>Scallop genome provides insights into evolution of bilaterian karyotype and development.</title>
        <authorList>
            <person name="Wang S."/>
            <person name="Zhang J."/>
            <person name="Jiao W."/>
            <person name="Li J."/>
            <person name="Xun X."/>
            <person name="Sun Y."/>
            <person name="Guo X."/>
            <person name="Huan P."/>
            <person name="Dong B."/>
            <person name="Zhang L."/>
            <person name="Hu X."/>
            <person name="Sun X."/>
            <person name="Wang J."/>
            <person name="Zhao C."/>
            <person name="Wang Y."/>
            <person name="Wang D."/>
            <person name="Huang X."/>
            <person name="Wang R."/>
            <person name="Lv J."/>
            <person name="Li Y."/>
            <person name="Zhang Z."/>
            <person name="Liu B."/>
            <person name="Lu W."/>
            <person name="Hui Y."/>
            <person name="Liang J."/>
            <person name="Zhou Z."/>
            <person name="Hou R."/>
            <person name="Li X."/>
            <person name="Liu Y."/>
            <person name="Li H."/>
            <person name="Ning X."/>
            <person name="Lin Y."/>
            <person name="Zhao L."/>
            <person name="Xing Q."/>
            <person name="Dou J."/>
            <person name="Li Y."/>
            <person name="Mao J."/>
            <person name="Guo H."/>
            <person name="Dou H."/>
            <person name="Li T."/>
            <person name="Mu C."/>
            <person name="Jiang W."/>
            <person name="Fu Q."/>
            <person name="Fu X."/>
            <person name="Miao Y."/>
            <person name="Liu J."/>
            <person name="Yu Q."/>
            <person name="Li R."/>
            <person name="Liao H."/>
            <person name="Li X."/>
            <person name="Kong Y."/>
            <person name="Jiang Z."/>
            <person name="Chourrout D."/>
            <person name="Li R."/>
            <person name="Bao Z."/>
        </authorList>
    </citation>
    <scope>NUCLEOTIDE SEQUENCE [LARGE SCALE GENOMIC DNA]</scope>
    <source>
        <strain evidence="1 2">PY_sf001</strain>
    </source>
</reference>
<comment type="caution">
    <text evidence="1">The sequence shown here is derived from an EMBL/GenBank/DDBJ whole genome shotgun (WGS) entry which is preliminary data.</text>
</comment>
<accession>A0A210PIZ0</accession>
<keyword evidence="2" id="KW-1185">Reference proteome</keyword>
<organism evidence="1 2">
    <name type="scientific">Mizuhopecten yessoensis</name>
    <name type="common">Japanese scallop</name>
    <name type="synonym">Patinopecten yessoensis</name>
    <dbReference type="NCBI Taxonomy" id="6573"/>
    <lineage>
        <taxon>Eukaryota</taxon>
        <taxon>Metazoa</taxon>
        <taxon>Spiralia</taxon>
        <taxon>Lophotrochozoa</taxon>
        <taxon>Mollusca</taxon>
        <taxon>Bivalvia</taxon>
        <taxon>Autobranchia</taxon>
        <taxon>Pteriomorphia</taxon>
        <taxon>Pectinida</taxon>
        <taxon>Pectinoidea</taxon>
        <taxon>Pectinidae</taxon>
        <taxon>Mizuhopecten</taxon>
    </lineage>
</organism>
<name>A0A210PIZ0_MIZYE</name>
<sequence>MPIGVHILRVHHLWPGSRFLFNVVHETSGGSPSVVLGWTLGTQPTCDQCRKRTTPDQQVNKFAIYQQSLLYFIKVVHVSWPY</sequence>
<protein>
    <submittedName>
        <fullName evidence="1">Uncharacterized protein</fullName>
    </submittedName>
</protein>
<gene>
    <name evidence="1" type="ORF">KP79_PYT23015</name>
</gene>
<dbReference type="EMBL" id="NEDP02076617">
    <property type="protein sequence ID" value="OWF36459.1"/>
    <property type="molecule type" value="Genomic_DNA"/>
</dbReference>
<dbReference type="Proteomes" id="UP000242188">
    <property type="component" value="Unassembled WGS sequence"/>
</dbReference>
<proteinExistence type="predicted"/>